<gene>
    <name evidence="1" type="ORF">E3N88_37929</name>
</gene>
<comment type="caution">
    <text evidence="1">The sequence shown here is derived from an EMBL/GenBank/DDBJ whole genome shotgun (WGS) entry which is preliminary data.</text>
</comment>
<accession>A0A5N6LUW1</accession>
<dbReference type="AlphaFoldDB" id="A0A5N6LUW1"/>
<name>A0A5N6LUW1_9ASTR</name>
<dbReference type="Proteomes" id="UP000326396">
    <property type="component" value="Linkage Group LG8"/>
</dbReference>
<dbReference type="EMBL" id="SZYD01000018">
    <property type="protein sequence ID" value="KAD2804552.1"/>
    <property type="molecule type" value="Genomic_DNA"/>
</dbReference>
<evidence type="ECO:0000313" key="1">
    <source>
        <dbReference type="EMBL" id="KAD2804552.1"/>
    </source>
</evidence>
<protein>
    <submittedName>
        <fullName evidence="1">Uncharacterized protein</fullName>
    </submittedName>
</protein>
<sequence length="110" mass="12286">MDVPVALEDEGGGREEPSMNLYKSRPWSRASIWVFQLSDLVVQPFQEGVYVDSRLHQYMTIAVGVMVSDGEGHGDPNLFDRPPKRHTSGIAALRVTFPSLIRSSTKENII</sequence>
<reference evidence="1 2" key="1">
    <citation type="submission" date="2019-05" db="EMBL/GenBank/DDBJ databases">
        <title>Mikania micrantha, genome provides insights into the molecular mechanism of rapid growth.</title>
        <authorList>
            <person name="Liu B."/>
        </authorList>
    </citation>
    <scope>NUCLEOTIDE SEQUENCE [LARGE SCALE GENOMIC DNA]</scope>
    <source>
        <strain evidence="1">NLD-2019</strain>
        <tissue evidence="1">Leaf</tissue>
    </source>
</reference>
<evidence type="ECO:0000313" key="2">
    <source>
        <dbReference type="Proteomes" id="UP000326396"/>
    </source>
</evidence>
<keyword evidence="2" id="KW-1185">Reference proteome</keyword>
<proteinExistence type="predicted"/>
<organism evidence="1 2">
    <name type="scientific">Mikania micrantha</name>
    <name type="common">bitter vine</name>
    <dbReference type="NCBI Taxonomy" id="192012"/>
    <lineage>
        <taxon>Eukaryota</taxon>
        <taxon>Viridiplantae</taxon>
        <taxon>Streptophyta</taxon>
        <taxon>Embryophyta</taxon>
        <taxon>Tracheophyta</taxon>
        <taxon>Spermatophyta</taxon>
        <taxon>Magnoliopsida</taxon>
        <taxon>eudicotyledons</taxon>
        <taxon>Gunneridae</taxon>
        <taxon>Pentapetalae</taxon>
        <taxon>asterids</taxon>
        <taxon>campanulids</taxon>
        <taxon>Asterales</taxon>
        <taxon>Asteraceae</taxon>
        <taxon>Asteroideae</taxon>
        <taxon>Heliantheae alliance</taxon>
        <taxon>Eupatorieae</taxon>
        <taxon>Mikania</taxon>
    </lineage>
</organism>